<dbReference type="GO" id="GO:0042651">
    <property type="term" value="C:thylakoid membrane"/>
    <property type="evidence" value="ECO:0007669"/>
    <property type="project" value="InterPro"/>
</dbReference>
<dbReference type="RefSeq" id="WP_215581858.1">
    <property type="nucleotide sequence ID" value="NZ_CP073754.1"/>
</dbReference>
<dbReference type="EMBL" id="CP073754">
    <property type="protein sequence ID" value="QWF70560.1"/>
    <property type="molecule type" value="Genomic_DNA"/>
</dbReference>
<organism evidence="1 2">
    <name type="scientific">Methylomonas paludis</name>
    <dbReference type="NCBI Taxonomy" id="1173101"/>
    <lineage>
        <taxon>Bacteria</taxon>
        <taxon>Pseudomonadati</taxon>
        <taxon>Pseudomonadota</taxon>
        <taxon>Gammaproteobacteria</taxon>
        <taxon>Methylococcales</taxon>
        <taxon>Methylococcaceae</taxon>
        <taxon>Methylomonas</taxon>
    </lineage>
</organism>
<dbReference type="Proteomes" id="UP000676649">
    <property type="component" value="Chromosome"/>
</dbReference>
<accession>A0A975MMY4</accession>
<sequence>MDRLNWSQAGKKVAKRAYDAALDKEYVALLQKLKDMSQKAKNPGDIWTIHDFLSQQRKTMDQKYDYRYSQLIFVFGRLIREKWIDENDLEGLNEEKLNAIRYIASL</sequence>
<reference evidence="1" key="1">
    <citation type="submission" date="2021-04" db="EMBL/GenBank/DDBJ databases">
        <title>Draft genome sequence data of methanotrophic Methylovulum sp. strain S1L and Methylomonas sp. strain S2AM isolated from boreal lake water columns.</title>
        <authorList>
            <person name="Rissanen A.J."/>
            <person name="Mangayil R."/>
            <person name="Svenning M.M."/>
            <person name="Khanongnuch R."/>
        </authorList>
    </citation>
    <scope>NUCLEOTIDE SEQUENCE</scope>
    <source>
        <strain evidence="1">S2AM</strain>
    </source>
</reference>
<dbReference type="InterPro" id="IPR041601">
    <property type="entry name" value="FRP"/>
</dbReference>
<name>A0A975MMY4_9GAMM</name>
<dbReference type="Gene3D" id="6.10.140.1840">
    <property type="match status" value="1"/>
</dbReference>
<protein>
    <submittedName>
        <fullName evidence="1">Uncharacterized protein</fullName>
    </submittedName>
</protein>
<evidence type="ECO:0000313" key="2">
    <source>
        <dbReference type="Proteomes" id="UP000676649"/>
    </source>
</evidence>
<gene>
    <name evidence="1" type="ORF">KEF85_14715</name>
</gene>
<evidence type="ECO:0000313" key="1">
    <source>
        <dbReference type="EMBL" id="QWF70560.1"/>
    </source>
</evidence>
<dbReference type="KEGG" id="mpad:KEF85_14715"/>
<dbReference type="AlphaFoldDB" id="A0A975MMY4"/>
<dbReference type="InterPro" id="IPR053747">
    <property type="entry name" value="Fluoresc_Recovery_Reg"/>
</dbReference>
<keyword evidence="2" id="KW-1185">Reference proteome</keyword>
<dbReference type="Pfam" id="PF18032">
    <property type="entry name" value="FRP"/>
    <property type="match status" value="1"/>
</dbReference>
<proteinExistence type="predicted"/>